<dbReference type="PRINTS" id="PR00778">
    <property type="entry name" value="HTHARSR"/>
</dbReference>
<dbReference type="RefSeq" id="WP_053552001.1">
    <property type="nucleotide sequence ID" value="NZ_CP010802.1"/>
</dbReference>
<dbReference type="PATRIC" id="fig|1603606.3.peg.3572"/>
<keyword evidence="1" id="KW-0805">Transcription regulation</keyword>
<accession>A0A0M4DC42</accession>
<gene>
    <name evidence="5" type="ORF">DSOUD_3322</name>
</gene>
<organism evidence="5 6">
    <name type="scientific">Desulfuromonas soudanensis</name>
    <dbReference type="NCBI Taxonomy" id="1603606"/>
    <lineage>
        <taxon>Bacteria</taxon>
        <taxon>Pseudomonadati</taxon>
        <taxon>Thermodesulfobacteriota</taxon>
        <taxon>Desulfuromonadia</taxon>
        <taxon>Desulfuromonadales</taxon>
        <taxon>Desulfuromonadaceae</taxon>
        <taxon>Desulfuromonas</taxon>
    </lineage>
</organism>
<dbReference type="GO" id="GO:0003677">
    <property type="term" value="F:DNA binding"/>
    <property type="evidence" value="ECO:0007669"/>
    <property type="project" value="UniProtKB-KW"/>
</dbReference>
<dbReference type="SUPFAM" id="SSF46785">
    <property type="entry name" value="Winged helix' DNA-binding domain"/>
    <property type="match status" value="1"/>
</dbReference>
<feature type="domain" description="HTH arsR-type" evidence="4">
    <location>
        <begin position="4"/>
        <end position="98"/>
    </location>
</feature>
<dbReference type="Pfam" id="PF01022">
    <property type="entry name" value="HTH_5"/>
    <property type="match status" value="1"/>
</dbReference>
<dbReference type="InterPro" id="IPR036388">
    <property type="entry name" value="WH-like_DNA-bd_sf"/>
</dbReference>
<dbReference type="OrthoDB" id="9800049at2"/>
<dbReference type="InterPro" id="IPR011991">
    <property type="entry name" value="ArsR-like_HTH"/>
</dbReference>
<evidence type="ECO:0000256" key="1">
    <source>
        <dbReference type="ARBA" id="ARBA00023015"/>
    </source>
</evidence>
<evidence type="ECO:0000259" key="4">
    <source>
        <dbReference type="PROSITE" id="PS50987"/>
    </source>
</evidence>
<dbReference type="InterPro" id="IPR051081">
    <property type="entry name" value="HTH_MetalResp_TranReg"/>
</dbReference>
<keyword evidence="2" id="KW-0238">DNA-binding</keyword>
<evidence type="ECO:0000256" key="3">
    <source>
        <dbReference type="ARBA" id="ARBA00023163"/>
    </source>
</evidence>
<dbReference type="STRING" id="1603606.DSOUD_3322"/>
<dbReference type="EMBL" id="CP010802">
    <property type="protein sequence ID" value="ALC18042.1"/>
    <property type="molecule type" value="Genomic_DNA"/>
</dbReference>
<keyword evidence="3" id="KW-0804">Transcription</keyword>
<dbReference type="Gene3D" id="1.10.10.10">
    <property type="entry name" value="Winged helix-like DNA-binding domain superfamily/Winged helix DNA-binding domain"/>
    <property type="match status" value="1"/>
</dbReference>
<evidence type="ECO:0000256" key="2">
    <source>
        <dbReference type="ARBA" id="ARBA00023125"/>
    </source>
</evidence>
<dbReference type="PANTHER" id="PTHR33154:SF18">
    <property type="entry name" value="ARSENICAL RESISTANCE OPERON REPRESSOR"/>
    <property type="match status" value="1"/>
</dbReference>
<dbReference type="NCBIfam" id="NF033788">
    <property type="entry name" value="HTH_metalloreg"/>
    <property type="match status" value="1"/>
</dbReference>
<dbReference type="PROSITE" id="PS50987">
    <property type="entry name" value="HTH_ARSR_2"/>
    <property type="match status" value="1"/>
</dbReference>
<dbReference type="KEGG" id="des:DSOUD_3322"/>
<evidence type="ECO:0000313" key="6">
    <source>
        <dbReference type="Proteomes" id="UP000057158"/>
    </source>
</evidence>
<keyword evidence="6" id="KW-1185">Reference proteome</keyword>
<dbReference type="Proteomes" id="UP000057158">
    <property type="component" value="Chromosome"/>
</dbReference>
<dbReference type="InterPro" id="IPR001845">
    <property type="entry name" value="HTH_ArsR_DNA-bd_dom"/>
</dbReference>
<dbReference type="PANTHER" id="PTHR33154">
    <property type="entry name" value="TRANSCRIPTIONAL REGULATOR, ARSR FAMILY"/>
    <property type="match status" value="1"/>
</dbReference>
<reference evidence="5 6" key="1">
    <citation type="submission" date="2015-07" db="EMBL/GenBank/DDBJ databases">
        <title>Isolation and Genomic Characterization of a Novel Halophilic Metal-Reducing Deltaproteobacterium from the Deep Subsurface.</title>
        <authorList>
            <person name="Badalamenti J.P."/>
            <person name="Summers Z.M."/>
            <person name="Gralnick J.A."/>
            <person name="Bond D.R."/>
        </authorList>
    </citation>
    <scope>NUCLEOTIDE SEQUENCE [LARGE SCALE GENOMIC DNA]</scope>
    <source>
        <strain evidence="5 6">WTL</strain>
    </source>
</reference>
<dbReference type="SMART" id="SM00418">
    <property type="entry name" value="HTH_ARSR"/>
    <property type="match status" value="1"/>
</dbReference>
<dbReference type="CDD" id="cd00090">
    <property type="entry name" value="HTH_ARSR"/>
    <property type="match status" value="1"/>
</dbReference>
<sequence length="111" mass="12394">MDLNRKNHLDARARVLKAMAHPTRLFIIEELEKEERCVCDLTAMIGADVSTVSKHLSVLRQAGIVVDDKRGNQVFYRLQVPCILNFFGCIESVLESQARAHAGFLAVGGDR</sequence>
<dbReference type="GO" id="GO:0003700">
    <property type="term" value="F:DNA-binding transcription factor activity"/>
    <property type="evidence" value="ECO:0007669"/>
    <property type="project" value="InterPro"/>
</dbReference>
<protein>
    <submittedName>
        <fullName evidence="5">Transcriptional regulator, ArsR family</fullName>
    </submittedName>
</protein>
<name>A0A0M4DC42_9BACT</name>
<proteinExistence type="predicted"/>
<evidence type="ECO:0000313" key="5">
    <source>
        <dbReference type="EMBL" id="ALC18042.1"/>
    </source>
</evidence>
<dbReference type="AlphaFoldDB" id="A0A0M4DC42"/>
<dbReference type="InterPro" id="IPR036390">
    <property type="entry name" value="WH_DNA-bd_sf"/>
</dbReference>